<dbReference type="AlphaFoldDB" id="A0A364NV38"/>
<evidence type="ECO:0000256" key="1">
    <source>
        <dbReference type="SAM" id="MobiDB-lite"/>
    </source>
</evidence>
<dbReference type="InterPro" id="IPR031571">
    <property type="entry name" value="RcpC_dom"/>
</dbReference>
<name>A0A364NV38_9PROT</name>
<dbReference type="Pfam" id="PF16976">
    <property type="entry name" value="RcpC"/>
    <property type="match status" value="1"/>
</dbReference>
<feature type="domain" description="SAF" evidence="2">
    <location>
        <begin position="41"/>
        <end position="109"/>
    </location>
</feature>
<protein>
    <submittedName>
        <fullName evidence="3">Flp pilus assembly protein CpaB</fullName>
    </submittedName>
</protein>
<proteinExistence type="predicted"/>
<dbReference type="NCBIfam" id="TIGR03177">
    <property type="entry name" value="pilus_cpaB"/>
    <property type="match status" value="1"/>
</dbReference>
<feature type="region of interest" description="Disordered" evidence="1">
    <location>
        <begin position="267"/>
        <end position="300"/>
    </location>
</feature>
<dbReference type="EMBL" id="PGTO01000015">
    <property type="protein sequence ID" value="RAU20944.1"/>
    <property type="molecule type" value="Genomic_DNA"/>
</dbReference>
<reference evidence="3 4" key="1">
    <citation type="submission" date="2017-11" db="EMBL/GenBank/DDBJ databases">
        <title>Draft genome sequence of magnetotactic bacterium Magnetospirillum kuznetsovii LBB-42.</title>
        <authorList>
            <person name="Grouzdev D.S."/>
            <person name="Rysina M.S."/>
            <person name="Baslerov R.V."/>
            <person name="Koziaeva V."/>
        </authorList>
    </citation>
    <scope>NUCLEOTIDE SEQUENCE [LARGE SCALE GENOMIC DNA]</scope>
    <source>
        <strain evidence="3 4">LBB-42</strain>
    </source>
</reference>
<accession>A0A364NV38</accession>
<dbReference type="InterPro" id="IPR013974">
    <property type="entry name" value="SAF"/>
</dbReference>
<organism evidence="3 4">
    <name type="scientific">Paramagnetospirillum kuznetsovii</name>
    <dbReference type="NCBI Taxonomy" id="2053833"/>
    <lineage>
        <taxon>Bacteria</taxon>
        <taxon>Pseudomonadati</taxon>
        <taxon>Pseudomonadota</taxon>
        <taxon>Alphaproteobacteria</taxon>
        <taxon>Rhodospirillales</taxon>
        <taxon>Magnetospirillaceae</taxon>
        <taxon>Paramagnetospirillum</taxon>
    </lineage>
</organism>
<dbReference type="OrthoDB" id="163768at2"/>
<dbReference type="InterPro" id="IPR017592">
    <property type="entry name" value="Pilus_assmbl_Flp-typ_CpaB"/>
</dbReference>
<keyword evidence="4" id="KW-1185">Reference proteome</keyword>
<dbReference type="SMART" id="SM00858">
    <property type="entry name" value="SAF"/>
    <property type="match status" value="1"/>
</dbReference>
<evidence type="ECO:0000313" key="4">
    <source>
        <dbReference type="Proteomes" id="UP000251075"/>
    </source>
</evidence>
<dbReference type="Proteomes" id="UP000251075">
    <property type="component" value="Unassembled WGS sequence"/>
</dbReference>
<comment type="caution">
    <text evidence="3">The sequence shown here is derived from an EMBL/GenBank/DDBJ whole genome shotgun (WGS) entry which is preliminary data.</text>
</comment>
<dbReference type="Pfam" id="PF08666">
    <property type="entry name" value="SAF"/>
    <property type="match status" value="1"/>
</dbReference>
<feature type="compositionally biased region" description="Polar residues" evidence="1">
    <location>
        <begin position="291"/>
        <end position="300"/>
    </location>
</feature>
<gene>
    <name evidence="3" type="primary">cpaB</name>
    <name evidence="3" type="ORF">CU669_16080</name>
</gene>
<evidence type="ECO:0000313" key="3">
    <source>
        <dbReference type="EMBL" id="RAU20944.1"/>
    </source>
</evidence>
<evidence type="ECO:0000259" key="2">
    <source>
        <dbReference type="SMART" id="SM00858"/>
    </source>
</evidence>
<dbReference type="CDD" id="cd11614">
    <property type="entry name" value="SAF_CpaB_FlgA_like"/>
    <property type="match status" value="1"/>
</dbReference>
<sequence length="300" mass="31313">MRPMVIVLAVAAFAALLTGFLAKMWLDRQAQVRPAAEAAVTEVLVTAHDIAPGTVMSASDLRYEPWPNAVVTPRLMVRRPGEDLKAQVVGQVARRALAEGEPFSMAATFRAESAGVLAGILGPGMRAVSIAITNPTAVSGFVTPGDKVDVLLATDVSKTVDSTERKSGGALIMRYAAETVLSDVKVLAIDQQIVRTRDGAAIQGKTATLEVTPKQAELVTTAGMIGNLQLVLRGLPGSTPAAPAEETDQIGFTSDTETSKALQVLGDFRQKPAKPSGGGTAAPSVLINRAGQVTSEGFER</sequence>